<dbReference type="Gene3D" id="1.10.150.130">
    <property type="match status" value="1"/>
</dbReference>
<keyword evidence="7" id="KW-1185">Reference proteome</keyword>
<evidence type="ECO:0000313" key="6">
    <source>
        <dbReference type="EMBL" id="TCO11552.1"/>
    </source>
</evidence>
<dbReference type="InterPro" id="IPR002104">
    <property type="entry name" value="Integrase_catalytic"/>
</dbReference>
<dbReference type="GO" id="GO:0003677">
    <property type="term" value="F:DNA binding"/>
    <property type="evidence" value="ECO:0007669"/>
    <property type="project" value="UniProtKB-KW"/>
</dbReference>
<organism evidence="6 7">
    <name type="scientific">Camelimonas lactis</name>
    <dbReference type="NCBI Taxonomy" id="659006"/>
    <lineage>
        <taxon>Bacteria</taxon>
        <taxon>Pseudomonadati</taxon>
        <taxon>Pseudomonadota</taxon>
        <taxon>Alphaproteobacteria</taxon>
        <taxon>Hyphomicrobiales</taxon>
        <taxon>Chelatococcaceae</taxon>
        <taxon>Camelimonas</taxon>
    </lineage>
</organism>
<comment type="similarity">
    <text evidence="1">Belongs to the 'phage' integrase family.</text>
</comment>
<dbReference type="InterPro" id="IPR050090">
    <property type="entry name" value="Tyrosine_recombinase_XerCD"/>
</dbReference>
<proteinExistence type="inferred from homology"/>
<dbReference type="AlphaFoldDB" id="A0A4R2GQD8"/>
<dbReference type="Pfam" id="PF00589">
    <property type="entry name" value="Phage_integrase"/>
    <property type="match status" value="1"/>
</dbReference>
<accession>A0A4R2GQD8</accession>
<dbReference type="InterPro" id="IPR011010">
    <property type="entry name" value="DNA_brk_join_enz"/>
</dbReference>
<dbReference type="SUPFAM" id="SSF56349">
    <property type="entry name" value="DNA breaking-rejoining enzymes"/>
    <property type="match status" value="1"/>
</dbReference>
<dbReference type="PROSITE" id="PS51898">
    <property type="entry name" value="TYR_RECOMBINASE"/>
    <property type="match status" value="1"/>
</dbReference>
<evidence type="ECO:0000256" key="4">
    <source>
        <dbReference type="ARBA" id="ARBA00023172"/>
    </source>
</evidence>
<dbReference type="Gene3D" id="1.10.443.10">
    <property type="entry name" value="Intergrase catalytic core"/>
    <property type="match status" value="1"/>
</dbReference>
<keyword evidence="3" id="KW-0238">DNA-binding</keyword>
<dbReference type="GO" id="GO:0015074">
    <property type="term" value="P:DNA integration"/>
    <property type="evidence" value="ECO:0007669"/>
    <property type="project" value="UniProtKB-KW"/>
</dbReference>
<reference evidence="6 7" key="1">
    <citation type="submission" date="2019-03" db="EMBL/GenBank/DDBJ databases">
        <title>Genomic Encyclopedia of Type Strains, Phase IV (KMG-IV): sequencing the most valuable type-strain genomes for metagenomic binning, comparative biology and taxonomic classification.</title>
        <authorList>
            <person name="Goeker M."/>
        </authorList>
    </citation>
    <scope>NUCLEOTIDE SEQUENCE [LARGE SCALE GENOMIC DNA]</scope>
    <source>
        <strain evidence="6 7">DSM 22958</strain>
    </source>
</reference>
<keyword evidence="4" id="KW-0233">DNA recombination</keyword>
<sequence>MVRRLPKYCVEDTDRYGNIRVYFRKAGHPKTRLTGIPWTDEFMEQYKAALQAQRPDCIAPDPARGLPQPGTWRWLCVEYFRRCATYLRMDQSTREAYRRILEGTFEEPISTQGNASGLKFAGLPVTRMTTKHVRALRDRKIEAPEAANSRVKTIRSVFKWALDDELTANNPAAAVTYFRSSSTGHHTWTVEEVRKFEETHPIGTNARLAMALMLYAGVRRSDAVRLGRQHLVDGWLRFTAFKNRNRSPVSIELPVLPELQRVIDGSKTGNLTFLITHQHRPYTAKGFSGQFRKWCDDAGLNHCSAHGVRKAGATIAAENGATEKQLMAIFGWSEAKMAAHYTRKAQRRKLAGAAMGLISMSQDRPKK</sequence>
<dbReference type="InterPro" id="IPR013762">
    <property type="entry name" value="Integrase-like_cat_sf"/>
</dbReference>
<evidence type="ECO:0000256" key="1">
    <source>
        <dbReference type="ARBA" id="ARBA00008857"/>
    </source>
</evidence>
<evidence type="ECO:0000313" key="7">
    <source>
        <dbReference type="Proteomes" id="UP000294881"/>
    </source>
</evidence>
<dbReference type="Proteomes" id="UP000294881">
    <property type="component" value="Unassembled WGS sequence"/>
</dbReference>
<evidence type="ECO:0000256" key="3">
    <source>
        <dbReference type="ARBA" id="ARBA00023125"/>
    </source>
</evidence>
<gene>
    <name evidence="6" type="ORF">EV666_112141</name>
</gene>
<keyword evidence="2" id="KW-0229">DNA integration</keyword>
<dbReference type="RefSeq" id="WP_132009101.1">
    <property type="nucleotide sequence ID" value="NZ_JBHUNN010000002.1"/>
</dbReference>
<comment type="caution">
    <text evidence="6">The sequence shown here is derived from an EMBL/GenBank/DDBJ whole genome shotgun (WGS) entry which is preliminary data.</text>
</comment>
<protein>
    <submittedName>
        <fullName evidence="6">Site-specific recombinase XerD</fullName>
    </submittedName>
</protein>
<dbReference type="PANTHER" id="PTHR30349:SF41">
    <property type="entry name" value="INTEGRASE_RECOMBINASE PROTEIN MJ0367-RELATED"/>
    <property type="match status" value="1"/>
</dbReference>
<dbReference type="EMBL" id="SLWL01000012">
    <property type="protein sequence ID" value="TCO11552.1"/>
    <property type="molecule type" value="Genomic_DNA"/>
</dbReference>
<dbReference type="GO" id="GO:0006310">
    <property type="term" value="P:DNA recombination"/>
    <property type="evidence" value="ECO:0007669"/>
    <property type="project" value="UniProtKB-KW"/>
</dbReference>
<feature type="domain" description="Tyr recombinase" evidence="5">
    <location>
        <begin position="183"/>
        <end position="355"/>
    </location>
</feature>
<name>A0A4R2GQD8_9HYPH</name>
<evidence type="ECO:0000256" key="2">
    <source>
        <dbReference type="ARBA" id="ARBA00022908"/>
    </source>
</evidence>
<evidence type="ECO:0000259" key="5">
    <source>
        <dbReference type="PROSITE" id="PS51898"/>
    </source>
</evidence>
<dbReference type="InterPro" id="IPR010998">
    <property type="entry name" value="Integrase_recombinase_N"/>
</dbReference>
<dbReference type="OrthoDB" id="7873969at2"/>
<dbReference type="PANTHER" id="PTHR30349">
    <property type="entry name" value="PHAGE INTEGRASE-RELATED"/>
    <property type="match status" value="1"/>
</dbReference>